<dbReference type="GO" id="GO:0005576">
    <property type="term" value="C:extracellular region"/>
    <property type="evidence" value="ECO:0007669"/>
    <property type="project" value="UniProtKB-SubCell"/>
</dbReference>
<dbReference type="EMBL" id="CANHGI010000002">
    <property type="protein sequence ID" value="CAI5443421.1"/>
    <property type="molecule type" value="Genomic_DNA"/>
</dbReference>
<evidence type="ECO:0008006" key="7">
    <source>
        <dbReference type="Google" id="ProtNLM"/>
    </source>
</evidence>
<evidence type="ECO:0000256" key="3">
    <source>
        <dbReference type="ARBA" id="ARBA00022525"/>
    </source>
</evidence>
<dbReference type="Gene3D" id="2.60.40.3330">
    <property type="match status" value="1"/>
</dbReference>
<dbReference type="InterPro" id="IPR001534">
    <property type="entry name" value="Transthyretin-like"/>
</dbReference>
<protein>
    <recommendedName>
        <fullName evidence="7">Transthyretin-like family protein</fullName>
    </recommendedName>
</protein>
<comment type="caution">
    <text evidence="5">The sequence shown here is derived from an EMBL/GenBank/DDBJ whole genome shotgun (WGS) entry which is preliminary data.</text>
</comment>
<dbReference type="AlphaFoldDB" id="A0A9P1IFZ8"/>
<evidence type="ECO:0000256" key="4">
    <source>
        <dbReference type="ARBA" id="ARBA00022729"/>
    </source>
</evidence>
<gene>
    <name evidence="5" type="ORF">CAMP_LOCUS6058</name>
</gene>
<keyword evidence="4" id="KW-0732">Signal</keyword>
<evidence type="ECO:0000313" key="6">
    <source>
        <dbReference type="Proteomes" id="UP001152747"/>
    </source>
</evidence>
<evidence type="ECO:0000256" key="1">
    <source>
        <dbReference type="ARBA" id="ARBA00004613"/>
    </source>
</evidence>
<evidence type="ECO:0000313" key="5">
    <source>
        <dbReference type="EMBL" id="CAI5443421.1"/>
    </source>
</evidence>
<dbReference type="Pfam" id="PF01060">
    <property type="entry name" value="TTR-52"/>
    <property type="match status" value="1"/>
</dbReference>
<sequence>MSNITIIGQFLCEGRPMRNMKIVLIDVDIYDPHDFLNETLTNENGEFEIYGQEREFNGFEPALCFRRVCYRKRNHRVLDALVLTGKEFLGGIGLVQYNFSRMEIPREAYGCDRFV</sequence>
<comment type="subcellular location">
    <subcellularLocation>
        <location evidence="1">Secreted</location>
    </subcellularLocation>
</comment>
<dbReference type="GO" id="GO:0009986">
    <property type="term" value="C:cell surface"/>
    <property type="evidence" value="ECO:0007669"/>
    <property type="project" value="InterPro"/>
</dbReference>
<dbReference type="OrthoDB" id="5912452at2759"/>
<reference evidence="5" key="1">
    <citation type="submission" date="2022-11" db="EMBL/GenBank/DDBJ databases">
        <authorList>
            <person name="Kikuchi T."/>
        </authorList>
    </citation>
    <scope>NUCLEOTIDE SEQUENCE</scope>
    <source>
        <strain evidence="5">PS1010</strain>
    </source>
</reference>
<dbReference type="InterPro" id="IPR038479">
    <property type="entry name" value="Transthyretin-like_sf"/>
</dbReference>
<comment type="similarity">
    <text evidence="2">Belongs to the nematode transthyretin-like family.</text>
</comment>
<accession>A0A9P1IFZ8</accession>
<name>A0A9P1IFZ8_9PELO</name>
<dbReference type="PANTHER" id="PTHR21700">
    <property type="entry name" value="TRANSTHYRETIN-LIKE FAMILY PROTEIN-RELATED"/>
    <property type="match status" value="1"/>
</dbReference>
<evidence type="ECO:0000256" key="2">
    <source>
        <dbReference type="ARBA" id="ARBA00010112"/>
    </source>
</evidence>
<organism evidence="5 6">
    <name type="scientific">Caenorhabditis angaria</name>
    <dbReference type="NCBI Taxonomy" id="860376"/>
    <lineage>
        <taxon>Eukaryota</taxon>
        <taxon>Metazoa</taxon>
        <taxon>Ecdysozoa</taxon>
        <taxon>Nematoda</taxon>
        <taxon>Chromadorea</taxon>
        <taxon>Rhabditida</taxon>
        <taxon>Rhabditina</taxon>
        <taxon>Rhabditomorpha</taxon>
        <taxon>Rhabditoidea</taxon>
        <taxon>Rhabditidae</taxon>
        <taxon>Peloderinae</taxon>
        <taxon>Caenorhabditis</taxon>
    </lineage>
</organism>
<keyword evidence="6" id="KW-1185">Reference proteome</keyword>
<keyword evidence="3" id="KW-0964">Secreted</keyword>
<proteinExistence type="inferred from homology"/>
<dbReference type="Proteomes" id="UP001152747">
    <property type="component" value="Unassembled WGS sequence"/>
</dbReference>